<protein>
    <recommendedName>
        <fullName evidence="5">LysM domain-containing protein</fullName>
    </recommendedName>
</protein>
<sequence>MVLLLLAILCAVGAKASLPSFDAVIPRQTGSSGGCETYVVQTGDTCKSIARASNSTYAQIVSWNYGVTSLCSNLANLTDTSICISNPFGNYAIPTNSVGQTTIARTAAPVPTDHEVPGGTNTACGKYHLVVDGDDCATITTEFGISLADFRFLNTQIWENCTNLWLNAYYCVEPVGYITTYPGYGGTPTREPIEPIKATWLPDIGDILANYTQTQPIIPMANQTRVDCGSYIWFDNLTDNAAADCWSLAQVRGITAEEFILWNPSLGTHDSGVSSNDYAYPCTVSASTSYCIGLATTTSSAAALPTAQPPSPRAAGEIANCTAWYAPQSYDTCEGILIVFSLSIDVLYAMNPSIGDDCRGMSLGTYYCISTYPEGAPAGIYGGGGGGDPSTSIGTTAPTVTTTVPPSTTTAGGVPTPSPVQDGIAPNCNKYYFVQADDGCWAISNTYSISLDDFYTWNPAVGTDCRGLQAKVYVCIGVSS</sequence>
<evidence type="ECO:0000313" key="7">
    <source>
        <dbReference type="Proteomes" id="UP000094444"/>
    </source>
</evidence>
<gene>
    <name evidence="6" type="ORF">DHEL01_v208910</name>
</gene>
<reference evidence="6" key="1">
    <citation type="submission" date="2017-09" db="EMBL/GenBank/DDBJ databases">
        <title>Polyketide synthases of a Diaporthe helianthi virulent isolate.</title>
        <authorList>
            <person name="Baroncelli R."/>
        </authorList>
    </citation>
    <scope>NUCLEOTIDE SEQUENCE [LARGE SCALE GENOMIC DNA]</scope>
    <source>
        <strain evidence="6">7/96</strain>
    </source>
</reference>
<dbReference type="InterPro" id="IPR018392">
    <property type="entry name" value="LysM"/>
</dbReference>
<evidence type="ECO:0000256" key="4">
    <source>
        <dbReference type="SAM" id="SignalP"/>
    </source>
</evidence>
<dbReference type="InParanoid" id="A0A2P5HR14"/>
<dbReference type="Pfam" id="PF01476">
    <property type="entry name" value="LysM"/>
    <property type="match status" value="2"/>
</dbReference>
<dbReference type="AlphaFoldDB" id="A0A2P5HR14"/>
<dbReference type="Gene3D" id="3.10.350.10">
    <property type="entry name" value="LysM domain"/>
    <property type="match status" value="4"/>
</dbReference>
<keyword evidence="4" id="KW-0732">Signal</keyword>
<dbReference type="InterPro" id="IPR052210">
    <property type="entry name" value="LysM1-like"/>
</dbReference>
<comment type="caution">
    <text evidence="6">The sequence shown here is derived from an EMBL/GenBank/DDBJ whole genome shotgun (WGS) entry which is preliminary data.</text>
</comment>
<evidence type="ECO:0000256" key="3">
    <source>
        <dbReference type="ARBA" id="ARBA00044955"/>
    </source>
</evidence>
<keyword evidence="1" id="KW-0147">Chitin-binding</keyword>
<evidence type="ECO:0000256" key="1">
    <source>
        <dbReference type="ARBA" id="ARBA00022669"/>
    </source>
</evidence>
<keyword evidence="7" id="KW-1185">Reference proteome</keyword>
<evidence type="ECO:0000313" key="6">
    <source>
        <dbReference type="EMBL" id="POS72694.1"/>
    </source>
</evidence>
<dbReference type="InterPro" id="IPR036779">
    <property type="entry name" value="LysM_dom_sf"/>
</dbReference>
<dbReference type="GO" id="GO:0008061">
    <property type="term" value="F:chitin binding"/>
    <property type="evidence" value="ECO:0007669"/>
    <property type="project" value="UniProtKB-KW"/>
</dbReference>
<feature type="signal peptide" evidence="4">
    <location>
        <begin position="1"/>
        <end position="16"/>
    </location>
</feature>
<name>A0A2P5HR14_DIAHE</name>
<organism evidence="6 7">
    <name type="scientific">Diaporthe helianthi</name>
    <dbReference type="NCBI Taxonomy" id="158607"/>
    <lineage>
        <taxon>Eukaryota</taxon>
        <taxon>Fungi</taxon>
        <taxon>Dikarya</taxon>
        <taxon>Ascomycota</taxon>
        <taxon>Pezizomycotina</taxon>
        <taxon>Sordariomycetes</taxon>
        <taxon>Sordariomycetidae</taxon>
        <taxon>Diaporthales</taxon>
        <taxon>Diaporthaceae</taxon>
        <taxon>Diaporthe</taxon>
    </lineage>
</organism>
<dbReference type="PANTHER" id="PTHR34997:SF1">
    <property type="entry name" value="PEPTIDOGLYCAN-BINDING LYSIN DOMAIN"/>
    <property type="match status" value="1"/>
</dbReference>
<feature type="domain" description="LysM" evidence="5">
    <location>
        <begin position="126"/>
        <end position="172"/>
    </location>
</feature>
<feature type="domain" description="LysM" evidence="5">
    <location>
        <begin position="430"/>
        <end position="476"/>
    </location>
</feature>
<dbReference type="PANTHER" id="PTHR34997">
    <property type="entry name" value="AM15"/>
    <property type="match status" value="1"/>
</dbReference>
<evidence type="ECO:0000256" key="2">
    <source>
        <dbReference type="ARBA" id="ARBA00023026"/>
    </source>
</evidence>
<dbReference type="EMBL" id="MAVT02000946">
    <property type="protein sequence ID" value="POS72694.1"/>
    <property type="molecule type" value="Genomic_DNA"/>
</dbReference>
<dbReference type="SUPFAM" id="SSF54106">
    <property type="entry name" value="LysM domain"/>
    <property type="match status" value="3"/>
</dbReference>
<feature type="chain" id="PRO_5015124005" description="LysM domain-containing protein" evidence="4">
    <location>
        <begin position="17"/>
        <end position="480"/>
    </location>
</feature>
<dbReference type="OrthoDB" id="5985073at2759"/>
<evidence type="ECO:0000259" key="5">
    <source>
        <dbReference type="PROSITE" id="PS51782"/>
    </source>
</evidence>
<keyword evidence="2" id="KW-0843">Virulence</keyword>
<dbReference type="Proteomes" id="UP000094444">
    <property type="component" value="Unassembled WGS sequence"/>
</dbReference>
<accession>A0A2P5HR14</accession>
<dbReference type="CDD" id="cd00118">
    <property type="entry name" value="LysM"/>
    <property type="match status" value="2"/>
</dbReference>
<feature type="domain" description="LysM" evidence="5">
    <location>
        <begin position="36"/>
        <end position="82"/>
    </location>
</feature>
<dbReference type="PROSITE" id="PS51782">
    <property type="entry name" value="LYSM"/>
    <property type="match status" value="3"/>
</dbReference>
<proteinExistence type="inferred from homology"/>
<comment type="similarity">
    <text evidence="3">Belongs to the secreted LysM effector family.</text>
</comment>
<dbReference type="STRING" id="158607.A0A2P5HR14"/>
<dbReference type="SMART" id="SM00257">
    <property type="entry name" value="LysM"/>
    <property type="match status" value="2"/>
</dbReference>